<comment type="caution">
    <text evidence="2">The sequence shown here is derived from an EMBL/GenBank/DDBJ whole genome shotgun (WGS) entry which is preliminary data.</text>
</comment>
<dbReference type="Pfam" id="PF00646">
    <property type="entry name" value="F-box"/>
    <property type="match status" value="2"/>
</dbReference>
<dbReference type="AlphaFoldDB" id="A0A178VXD0"/>
<dbReference type="InterPro" id="IPR036047">
    <property type="entry name" value="F-box-like_dom_sf"/>
</dbReference>
<organism evidence="2 3">
    <name type="scientific">Arabidopsis thaliana</name>
    <name type="common">Mouse-ear cress</name>
    <dbReference type="NCBI Taxonomy" id="3702"/>
    <lineage>
        <taxon>Eukaryota</taxon>
        <taxon>Viridiplantae</taxon>
        <taxon>Streptophyta</taxon>
        <taxon>Embryophyta</taxon>
        <taxon>Tracheophyta</taxon>
        <taxon>Spermatophyta</taxon>
        <taxon>Magnoliopsida</taxon>
        <taxon>eudicotyledons</taxon>
        <taxon>Gunneridae</taxon>
        <taxon>Pentapetalae</taxon>
        <taxon>rosids</taxon>
        <taxon>malvids</taxon>
        <taxon>Brassicales</taxon>
        <taxon>Brassicaceae</taxon>
        <taxon>Camelineae</taxon>
        <taxon>Arabidopsis</taxon>
    </lineage>
</organism>
<reference evidence="3" key="1">
    <citation type="journal article" date="2016" name="Proc. Natl. Acad. Sci. U.S.A.">
        <title>Chromosome-level assembly of Arabidopsis thaliana Ler reveals the extent of translocation and inversion polymorphisms.</title>
        <authorList>
            <person name="Zapata L."/>
            <person name="Ding J."/>
            <person name="Willing E.M."/>
            <person name="Hartwig B."/>
            <person name="Bezdan D."/>
            <person name="Jiao W.B."/>
            <person name="Patel V."/>
            <person name="Velikkakam James G."/>
            <person name="Koornneef M."/>
            <person name="Ossowski S."/>
            <person name="Schneeberger K."/>
        </authorList>
    </citation>
    <scope>NUCLEOTIDE SEQUENCE [LARGE SCALE GENOMIC DNA]</scope>
    <source>
        <strain evidence="3">cv. Landsberg erecta</strain>
    </source>
</reference>
<dbReference type="InterPro" id="IPR001810">
    <property type="entry name" value="F-box_dom"/>
</dbReference>
<dbReference type="InterPro" id="IPR013187">
    <property type="entry name" value="F-box-assoc_dom_typ3"/>
</dbReference>
<sequence>MPFVLITAMEKQRSKKTKISDDLITCSGNSVQIPFDLIPEILKRLPVKTLARFLSVSKEYTSIIRNRDFMKSYLINSSTRPQSLIFTIAGGGIHCFFSLIDQGESTSSSKPTYLMNCPHLQLKTFAPSVHGLICHEPPSTLIVSSPRLIVSNPSTRRSIILPKIDANHECIYHHMGYDPIDGDYKVLCMMKGMHVYQRRYLAKELQVFTLRKGNSWRMVEDFPPHCLCHEDTPDLCINGVLYYVAMLDTASNHAVMSFDVRSEKFDLIKGGPDGDLNPKLTRYEGKPALLFPGSDYRINLWVIEDAAKHEWSKMSYDVSSTSLIRNPYFHHCVFCTNDAGEIVLAPDFVRTKTFVVLYYHPKKNTMRSVVIKGIRDRKIPLWDEASYHRIISVFSGQFVYGHSLGMQHATHLFVQVLRRSYISAMETQIANKNIYDDPRTIGEISDPIPLDLILEILIRSPAKTLARFLCLSKYWESIIRNRDFMKSYLMKSSTPPQSLIFTFETKTHEKQFFFSSTHPENRGEPSSFSVATYHMKCHSQPYTTVAPSVHGLICHGPPSKLMIYNPSTRQSITLPKIASWRIDMYI</sequence>
<evidence type="ECO:0000259" key="1">
    <source>
        <dbReference type="PROSITE" id="PS50181"/>
    </source>
</evidence>
<dbReference type="NCBIfam" id="TIGR01640">
    <property type="entry name" value="F_box_assoc_1"/>
    <property type="match status" value="1"/>
</dbReference>
<name>A0A178VXD0_ARATH</name>
<evidence type="ECO:0000313" key="2">
    <source>
        <dbReference type="EMBL" id="OAP11019.1"/>
    </source>
</evidence>
<gene>
    <name evidence="2" type="ordered locus">AXX17_At2g17490</name>
</gene>
<dbReference type="SUPFAM" id="SSF81383">
    <property type="entry name" value="F-box domain"/>
    <property type="match status" value="2"/>
</dbReference>
<dbReference type="InterPro" id="IPR017451">
    <property type="entry name" value="F-box-assoc_interact_dom"/>
</dbReference>
<accession>A0A178VXD0</accession>
<dbReference type="PANTHER" id="PTHR31111:SF106">
    <property type="entry name" value="F-BOX ASSOCIATED UBIQUITINATION EFFECTOR FAMILY PROTEIN"/>
    <property type="match status" value="1"/>
</dbReference>
<dbReference type="EMBL" id="LUHQ01000002">
    <property type="protein sequence ID" value="OAP11019.1"/>
    <property type="molecule type" value="Genomic_DNA"/>
</dbReference>
<dbReference type="Proteomes" id="UP000078284">
    <property type="component" value="Chromosome 2"/>
</dbReference>
<dbReference type="PANTHER" id="PTHR31111">
    <property type="entry name" value="BNAA05G37150D PROTEIN-RELATED"/>
    <property type="match status" value="1"/>
</dbReference>
<evidence type="ECO:0000313" key="3">
    <source>
        <dbReference type="Proteomes" id="UP000078284"/>
    </source>
</evidence>
<protein>
    <recommendedName>
        <fullName evidence="1">F-box domain-containing protein</fullName>
    </recommendedName>
</protein>
<dbReference type="PROSITE" id="PS50181">
    <property type="entry name" value="FBOX"/>
    <property type="match status" value="1"/>
</dbReference>
<dbReference type="ExpressionAtlas" id="A0A178VXD0">
    <property type="expression patterns" value="baseline and differential"/>
</dbReference>
<feature type="domain" description="F-box" evidence="1">
    <location>
        <begin position="27"/>
        <end position="73"/>
    </location>
</feature>
<dbReference type="Pfam" id="PF08268">
    <property type="entry name" value="FBA_3"/>
    <property type="match status" value="2"/>
</dbReference>
<proteinExistence type="predicted"/>
<dbReference type="SMART" id="SM00256">
    <property type="entry name" value="FBOX"/>
    <property type="match status" value="2"/>
</dbReference>